<dbReference type="OrthoDB" id="3041043at2759"/>
<protein>
    <submittedName>
        <fullName evidence="1">Uncharacterized protein</fullName>
    </submittedName>
</protein>
<reference evidence="1 2" key="1">
    <citation type="submission" date="2016-06" db="EMBL/GenBank/DDBJ databases">
        <title>Comparative genomics of the ectomycorrhizal sister species Rhizopogon vinicolor and Rhizopogon vesiculosus (Basidiomycota: Boletales) reveals a divergence of the mating type B locus.</title>
        <authorList>
            <consortium name="DOE Joint Genome Institute"/>
            <person name="Mujic A.B."/>
            <person name="Kuo A."/>
            <person name="Tritt A."/>
            <person name="Lipzen A."/>
            <person name="Chen C."/>
            <person name="Johnson J."/>
            <person name="Sharma A."/>
            <person name="Barry K."/>
            <person name="Grigoriev I.V."/>
            <person name="Spatafora J.W."/>
        </authorList>
    </citation>
    <scope>NUCLEOTIDE SEQUENCE [LARGE SCALE GENOMIC DNA]</scope>
    <source>
        <strain evidence="1 2">AM-OR11-026</strain>
    </source>
</reference>
<dbReference type="Proteomes" id="UP000092154">
    <property type="component" value="Unassembled WGS sequence"/>
</dbReference>
<name>A0A1B7ML26_9AGAM</name>
<evidence type="ECO:0000313" key="2">
    <source>
        <dbReference type="Proteomes" id="UP000092154"/>
    </source>
</evidence>
<dbReference type="STRING" id="1314800.A0A1B7ML26"/>
<sequence length="415" mass="48032">MSQIRARHTSARKPRFADECSIGQIFCRPPVYDLIFSCVSPCTLVRTGRSCRAAYAASKDFSHRAFNIHRHLSRFLADPLAFRSLQARTGTLIAGSNAVQFLDRSFYPNADMDLYVHPGHVREILDYLVEREGYAFRPNSTQPADYREIASDEWDGTEVRGEPFEQEEELSLYYDIKGVEAVFSLDKCGLEGLLKVQLIESEISPFDTIINFHSTCVMNFIAFDAVYSLYPVATFEHRNTLQVWRARPLQDLNVMLKYDERGFTWLCSLAAGTPLQKSPFYPSKSRTVGDQHTWKLTLPTQGVDLRPQMNSSSSLVQWDPVIFNGWSLEQEHEGMTTVYKPIKSAVFRYNYTTANCKLYFRLWQFILTQGLLSRMLLRKGLLEKERWPWFDAELAGFWEAYKHEFMSFIRRDVST</sequence>
<dbReference type="EMBL" id="KV448797">
    <property type="protein sequence ID" value="OAX33287.1"/>
    <property type="molecule type" value="Genomic_DNA"/>
</dbReference>
<organism evidence="1 2">
    <name type="scientific">Rhizopogon vinicolor AM-OR11-026</name>
    <dbReference type="NCBI Taxonomy" id="1314800"/>
    <lineage>
        <taxon>Eukaryota</taxon>
        <taxon>Fungi</taxon>
        <taxon>Dikarya</taxon>
        <taxon>Basidiomycota</taxon>
        <taxon>Agaricomycotina</taxon>
        <taxon>Agaricomycetes</taxon>
        <taxon>Agaricomycetidae</taxon>
        <taxon>Boletales</taxon>
        <taxon>Suillineae</taxon>
        <taxon>Rhizopogonaceae</taxon>
        <taxon>Rhizopogon</taxon>
    </lineage>
</organism>
<proteinExistence type="predicted"/>
<evidence type="ECO:0000313" key="1">
    <source>
        <dbReference type="EMBL" id="OAX33287.1"/>
    </source>
</evidence>
<keyword evidence="2" id="KW-1185">Reference proteome</keyword>
<accession>A0A1B7ML26</accession>
<dbReference type="InParanoid" id="A0A1B7ML26"/>
<gene>
    <name evidence="1" type="ORF">K503DRAFT_804487</name>
</gene>
<dbReference type="AlphaFoldDB" id="A0A1B7ML26"/>